<keyword evidence="1" id="KW-0812">Transmembrane</keyword>
<name>A0A8I7BFY6_HORVV</name>
<reference evidence="2" key="3">
    <citation type="submission" date="2022-01" db="UniProtKB">
        <authorList>
            <consortium name="EnsemblPlants"/>
        </authorList>
    </citation>
    <scope>IDENTIFICATION</scope>
    <source>
        <strain evidence="2">subsp. vulgare</strain>
    </source>
</reference>
<keyword evidence="1" id="KW-1133">Transmembrane helix</keyword>
<evidence type="ECO:0000313" key="2">
    <source>
        <dbReference type="EnsemblPlants" id="HORVU.MOREX.r3.5HG0534080.1"/>
    </source>
</evidence>
<dbReference type="PANTHER" id="PTHR36716">
    <property type="entry name" value="F3H9.20 PROTEIN"/>
    <property type="match status" value="1"/>
</dbReference>
<dbReference type="EnsemblPlants" id="HORVU.MOREX.r3.5HG0534080.1">
    <property type="protein sequence ID" value="HORVU.MOREX.r3.5HG0534080.1"/>
    <property type="gene ID" value="HORVU.MOREX.r3.5HG0534080"/>
</dbReference>
<reference evidence="2" key="2">
    <citation type="submission" date="2020-10" db="EMBL/GenBank/DDBJ databases">
        <authorList>
            <person name="Scholz U."/>
            <person name="Mascher M."/>
            <person name="Fiebig A."/>
        </authorList>
    </citation>
    <scope>NUCLEOTIDE SEQUENCE [LARGE SCALE GENOMIC DNA]</scope>
    <source>
        <strain evidence="2">cv. Morex</strain>
    </source>
</reference>
<dbReference type="AlphaFoldDB" id="A0A8I7BFY6"/>
<feature type="transmembrane region" description="Helical" evidence="1">
    <location>
        <begin position="183"/>
        <end position="201"/>
    </location>
</feature>
<sequence length="214" mass="22225">MLRAIAFLSACPEVFSARSSTTTALLRLAPLPPHPSLVAPKKPSLLAPLGSGRRATGALQLARAAGDGLADQTTVYNCVYGADVREGADLFYAAGAGGLGLSLVLIHIYVTPIKRFLQALWDVGVLGSVGTYALAARPLDEGLVRYVAMCSSTLTRCGSSGRPSPRSLASSSRKVSAMGNWKLVSSFAIPILLLGHLSGFMDDGVKLSLLALGV</sequence>
<protein>
    <submittedName>
        <fullName evidence="2">Uncharacterized protein</fullName>
    </submittedName>
</protein>
<evidence type="ECO:0000256" key="1">
    <source>
        <dbReference type="SAM" id="Phobius"/>
    </source>
</evidence>
<feature type="transmembrane region" description="Helical" evidence="1">
    <location>
        <begin position="90"/>
        <end position="110"/>
    </location>
</feature>
<dbReference type="Gramene" id="HORVU.MOREX.r3.5HG0534080.1">
    <property type="protein sequence ID" value="HORVU.MOREX.r3.5HG0534080.1"/>
    <property type="gene ID" value="HORVU.MOREX.r3.5HG0534080"/>
</dbReference>
<dbReference type="Proteomes" id="UP000011116">
    <property type="component" value="Chromosome 5H"/>
</dbReference>
<dbReference type="Pfam" id="PF10063">
    <property type="entry name" value="DUF2301"/>
    <property type="match status" value="1"/>
</dbReference>
<organism evidence="2 3">
    <name type="scientific">Hordeum vulgare subsp. vulgare</name>
    <name type="common">Domesticated barley</name>
    <dbReference type="NCBI Taxonomy" id="112509"/>
    <lineage>
        <taxon>Eukaryota</taxon>
        <taxon>Viridiplantae</taxon>
        <taxon>Streptophyta</taxon>
        <taxon>Embryophyta</taxon>
        <taxon>Tracheophyta</taxon>
        <taxon>Spermatophyta</taxon>
        <taxon>Magnoliopsida</taxon>
        <taxon>Liliopsida</taxon>
        <taxon>Poales</taxon>
        <taxon>Poaceae</taxon>
        <taxon>BOP clade</taxon>
        <taxon>Pooideae</taxon>
        <taxon>Triticodae</taxon>
        <taxon>Triticeae</taxon>
        <taxon>Hordeinae</taxon>
        <taxon>Hordeum</taxon>
    </lineage>
</organism>
<dbReference type="PANTHER" id="PTHR36716:SF2">
    <property type="entry name" value="F3H9.20 PROTEIN"/>
    <property type="match status" value="1"/>
</dbReference>
<proteinExistence type="predicted"/>
<keyword evidence="3" id="KW-1185">Reference proteome</keyword>
<dbReference type="Gramene" id="HORVU.MOREX.r2.5HG0444280.1">
    <property type="protein sequence ID" value="HORVU.MOREX.r2.5HG0444280.1"/>
    <property type="gene ID" value="HORVU.MOREX.r2.5HG0444280"/>
</dbReference>
<reference evidence="3" key="1">
    <citation type="journal article" date="2012" name="Nature">
        <title>A physical, genetic and functional sequence assembly of the barley genome.</title>
        <authorList>
            <consortium name="The International Barley Genome Sequencing Consortium"/>
            <person name="Mayer K.F."/>
            <person name="Waugh R."/>
            <person name="Brown J.W."/>
            <person name="Schulman A."/>
            <person name="Langridge P."/>
            <person name="Platzer M."/>
            <person name="Fincher G.B."/>
            <person name="Muehlbauer G.J."/>
            <person name="Sato K."/>
            <person name="Close T.J."/>
            <person name="Wise R.P."/>
            <person name="Stein N."/>
        </authorList>
    </citation>
    <scope>NUCLEOTIDE SEQUENCE [LARGE SCALE GENOMIC DNA]</scope>
    <source>
        <strain evidence="3">cv. Morex</strain>
    </source>
</reference>
<evidence type="ECO:0000313" key="3">
    <source>
        <dbReference type="Proteomes" id="UP000011116"/>
    </source>
</evidence>
<keyword evidence="1" id="KW-0472">Membrane</keyword>
<accession>A0A8I7BFY6</accession>
<dbReference type="InterPro" id="IPR019275">
    <property type="entry name" value="DUF2301"/>
</dbReference>